<feature type="domain" description="Roadblock/LAMTOR2" evidence="1">
    <location>
        <begin position="7"/>
        <end position="94"/>
    </location>
</feature>
<proteinExistence type="predicted"/>
<comment type="caution">
    <text evidence="2">The sequence shown here is derived from an EMBL/GenBank/DDBJ whole genome shotgun (WGS) entry which is preliminary data.</text>
</comment>
<dbReference type="SUPFAM" id="SSF103196">
    <property type="entry name" value="Roadblock/LC7 domain"/>
    <property type="match status" value="1"/>
</dbReference>
<dbReference type="Pfam" id="PF03259">
    <property type="entry name" value="Robl_LC7"/>
    <property type="match status" value="1"/>
</dbReference>
<protein>
    <recommendedName>
        <fullName evidence="1">Roadblock/LAMTOR2 domain-containing protein</fullName>
    </recommendedName>
</protein>
<accession>X0T345</accession>
<organism evidence="2">
    <name type="scientific">marine sediment metagenome</name>
    <dbReference type="NCBI Taxonomy" id="412755"/>
    <lineage>
        <taxon>unclassified sequences</taxon>
        <taxon>metagenomes</taxon>
        <taxon>ecological metagenomes</taxon>
    </lineage>
</organism>
<gene>
    <name evidence="2" type="ORF">S01H1_25160</name>
</gene>
<reference evidence="2" key="1">
    <citation type="journal article" date="2014" name="Front. Microbiol.">
        <title>High frequency of phylogenetically diverse reductive dehalogenase-homologous genes in deep subseafloor sedimentary metagenomes.</title>
        <authorList>
            <person name="Kawai M."/>
            <person name="Futagami T."/>
            <person name="Toyoda A."/>
            <person name="Takaki Y."/>
            <person name="Nishi S."/>
            <person name="Hori S."/>
            <person name="Arai W."/>
            <person name="Tsubouchi T."/>
            <person name="Morono Y."/>
            <person name="Uchiyama I."/>
            <person name="Ito T."/>
            <person name="Fujiyama A."/>
            <person name="Inagaki F."/>
            <person name="Takami H."/>
        </authorList>
    </citation>
    <scope>NUCLEOTIDE SEQUENCE</scope>
    <source>
        <strain evidence="2">Expedition CK06-06</strain>
    </source>
</reference>
<dbReference type="Gene3D" id="3.30.450.30">
    <property type="entry name" value="Dynein light chain 2a, cytoplasmic"/>
    <property type="match status" value="1"/>
</dbReference>
<dbReference type="EMBL" id="BARS01015168">
    <property type="protein sequence ID" value="GAF87664.1"/>
    <property type="molecule type" value="Genomic_DNA"/>
</dbReference>
<dbReference type="SMART" id="SM00960">
    <property type="entry name" value="Robl_LC7"/>
    <property type="match status" value="1"/>
</dbReference>
<name>X0T345_9ZZZZ</name>
<dbReference type="AlphaFoldDB" id="X0T345"/>
<dbReference type="PANTHER" id="PTHR10779">
    <property type="entry name" value="DYNEIN LIGHT CHAIN ROADBLOCK"/>
    <property type="match status" value="1"/>
</dbReference>
<evidence type="ECO:0000313" key="2">
    <source>
        <dbReference type="EMBL" id="GAF87664.1"/>
    </source>
</evidence>
<evidence type="ECO:0000259" key="1">
    <source>
        <dbReference type="SMART" id="SM00960"/>
    </source>
</evidence>
<sequence length="94" mass="10547">MINRQEVKNIIRRFEEREGIRGVIICDSSGLPIDSNMDIEISEEISAYVTSLIGKGKQVVEALKEGGLKFIRLETNKGETMIALEESLILIILK</sequence>
<dbReference type="InterPro" id="IPR004942">
    <property type="entry name" value="Roadblock/LAMTOR2_dom"/>
</dbReference>